<feature type="binding site" evidence="3">
    <location>
        <position position="105"/>
    </location>
    <ligand>
        <name>substrate</name>
    </ligand>
</feature>
<reference evidence="5" key="1">
    <citation type="journal article" date="2010" name="Int. J. Syst. Evol. Microbiol.">
        <title>Porticoccus litoralis gen. nov., sp. nov., a gammaproteobacterium isolated from the Yellow Sea.</title>
        <authorList>
            <person name="Oh H.M."/>
            <person name="Kim H."/>
            <person name="Kim K.M."/>
            <person name="Min G.S."/>
            <person name="Cho J.C."/>
        </authorList>
    </citation>
    <scope>NUCLEOTIDE SEQUENCE</scope>
    <source>
        <strain evidence="5">DSM 25064</strain>
    </source>
</reference>
<protein>
    <submittedName>
        <fullName evidence="5">Sugar phosphorylase</fullName>
    </submittedName>
</protein>
<dbReference type="AlphaFoldDB" id="A0AAW8B1K9"/>
<dbReference type="InterPro" id="IPR045857">
    <property type="entry name" value="O16G_dom_2"/>
</dbReference>
<dbReference type="InterPro" id="IPR017853">
    <property type="entry name" value="GH"/>
</dbReference>
<keyword evidence="6" id="KW-1185">Reference proteome</keyword>
<evidence type="ECO:0000313" key="5">
    <source>
        <dbReference type="EMBL" id="MDP1519686.1"/>
    </source>
</evidence>
<feature type="binding site" evidence="3">
    <location>
        <begin position="236"/>
        <end position="238"/>
    </location>
    <ligand>
        <name>substrate</name>
    </ligand>
</feature>
<evidence type="ECO:0000256" key="2">
    <source>
        <dbReference type="ARBA" id="ARBA00022679"/>
    </source>
</evidence>
<sequence>MNPPGSYTELHGRVVNHLDQVYDHLDNNDLAHQLLSAMGLDEHIEMPEPHKSYWDESDIAVITYGNSLIREGEKPLQTLHRFLSEQLSDCISIVHILPFFPYSSDDGFAVMEYTQVGDLFGEWSDIQRISNGFKLMSDLVINHCSARSRWFEQLRQGEAPGKDYFISVSPELDLSEVVRPRTSPLLREVHTPEGTEHIWCTFSHDQPDLNFANTEVLLEFTRIIRLYLDFGVKIFRLDAIAFLWKELGTSCINLPQTHEIVRLLRTLIEHHSPDAIIITETNIPVRENLTYFGNANEAHMIYNFSLPPLLLHTLVSGNCQYLKTWIMSMPQAIPGTAYLNFIASHDGIGLRPAEGLLEDSEIDELISAMEDFGGYISWRALANNVNRPYEINISLFDALKGTLTHGPDQWQEQRFICAHAIMLALEGIPAFYIHSLLATGNDYEKLKNTNNNRAINRHNWEADELLELLSTDSHHTRIYQSLKRLIAIRRKQPAFHPNAQQTVLHLGDGIFAFWRENHDAQQSIYSISNITDQPMDIIVTDINLTPSGHWRDLISGLEIDSGDTEARFLLQPYQTIWLVALL</sequence>
<gene>
    <name evidence="5" type="ORF">Q8A57_01725</name>
</gene>
<reference evidence="5" key="2">
    <citation type="submission" date="2023-08" db="EMBL/GenBank/DDBJ databases">
        <authorList>
            <person name="Luo J."/>
        </authorList>
    </citation>
    <scope>NUCLEOTIDE SEQUENCE</scope>
    <source>
        <strain evidence="5">DSM 25064</strain>
    </source>
</reference>
<evidence type="ECO:0000259" key="4">
    <source>
        <dbReference type="SMART" id="SM00642"/>
    </source>
</evidence>
<accession>A0AAW8B1K9</accession>
<comment type="caution">
    <text evidence="5">The sequence shown here is derived from an EMBL/GenBank/DDBJ whole genome shotgun (WGS) entry which is preliminary data.</text>
</comment>
<feature type="binding site" evidence="3">
    <location>
        <position position="453"/>
    </location>
    <ligand>
        <name>substrate</name>
    </ligand>
</feature>
<dbReference type="Gene3D" id="3.90.400.10">
    <property type="entry name" value="Oligo-1,6-glucosidase, Domain 2"/>
    <property type="match status" value="1"/>
</dbReference>
<evidence type="ECO:0000313" key="6">
    <source>
        <dbReference type="Proteomes" id="UP001178354"/>
    </source>
</evidence>
<dbReference type="InterPro" id="IPR016377">
    <property type="entry name" value="Sucrose_GGa_phosphorylase-rel"/>
</dbReference>
<feature type="binding site" evidence="3">
    <location>
        <begin position="345"/>
        <end position="346"/>
    </location>
    <ligand>
        <name>substrate</name>
    </ligand>
</feature>
<dbReference type="PANTHER" id="PTHR38784:SF1">
    <property type="entry name" value="SUCROSE PHOSPHORYLASE"/>
    <property type="match status" value="1"/>
</dbReference>
<dbReference type="InterPro" id="IPR006047">
    <property type="entry name" value="GH13_cat_dom"/>
</dbReference>
<dbReference type="InterPro" id="IPR013780">
    <property type="entry name" value="Glyco_hydro_b"/>
</dbReference>
<organism evidence="5 6">
    <name type="scientific">Porticoccus litoralis</name>
    <dbReference type="NCBI Taxonomy" id="434086"/>
    <lineage>
        <taxon>Bacteria</taxon>
        <taxon>Pseudomonadati</taxon>
        <taxon>Pseudomonadota</taxon>
        <taxon>Gammaproteobacteria</taxon>
        <taxon>Cellvibrionales</taxon>
        <taxon>Porticoccaceae</taxon>
        <taxon>Porticoccus</taxon>
    </lineage>
</organism>
<dbReference type="Gene3D" id="3.20.20.80">
    <property type="entry name" value="Glycosidases"/>
    <property type="match status" value="1"/>
</dbReference>
<proteinExistence type="predicted"/>
<feature type="domain" description="Glycosyl hydrolase family 13 catalytic" evidence="4">
    <location>
        <begin position="58"/>
        <end position="489"/>
    </location>
</feature>
<evidence type="ECO:0000256" key="3">
    <source>
        <dbReference type="PIRSR" id="PIRSR003059-2"/>
    </source>
</evidence>
<dbReference type="PANTHER" id="PTHR38784">
    <property type="entry name" value="SUCROSE PHOSPHORYLASE"/>
    <property type="match status" value="1"/>
</dbReference>
<dbReference type="InterPro" id="IPR033746">
    <property type="entry name" value="GGa_phosphorylase"/>
</dbReference>
<dbReference type="Gene3D" id="2.60.40.1180">
    <property type="entry name" value="Golgi alpha-mannosidase II"/>
    <property type="match status" value="1"/>
</dbReference>
<dbReference type="Pfam" id="PF00128">
    <property type="entry name" value="Alpha-amylase"/>
    <property type="match status" value="1"/>
</dbReference>
<dbReference type="GO" id="GO:0016757">
    <property type="term" value="F:glycosyltransferase activity"/>
    <property type="evidence" value="ECO:0007669"/>
    <property type="project" value="UniProtKB-KW"/>
</dbReference>
<dbReference type="PIRSF" id="PIRSF003059">
    <property type="entry name" value="Sucrose_phosphorylase"/>
    <property type="match status" value="1"/>
</dbReference>
<evidence type="ECO:0000256" key="1">
    <source>
        <dbReference type="ARBA" id="ARBA00022676"/>
    </source>
</evidence>
<dbReference type="GO" id="GO:0005975">
    <property type="term" value="P:carbohydrate metabolic process"/>
    <property type="evidence" value="ECO:0007669"/>
    <property type="project" value="InterPro"/>
</dbReference>
<dbReference type="EMBL" id="JAUUUU010000001">
    <property type="protein sequence ID" value="MDP1519686.1"/>
    <property type="molecule type" value="Genomic_DNA"/>
</dbReference>
<feature type="binding site" evidence="3">
    <location>
        <position position="143"/>
    </location>
    <ligand>
        <name>substrate</name>
    </ligand>
</feature>
<dbReference type="SMART" id="SM00642">
    <property type="entry name" value="Aamy"/>
    <property type="match status" value="1"/>
</dbReference>
<dbReference type="SUPFAM" id="SSF51445">
    <property type="entry name" value="(Trans)glycosidases"/>
    <property type="match status" value="1"/>
</dbReference>
<name>A0AAW8B1K9_9GAMM</name>
<dbReference type="CDD" id="cd11356">
    <property type="entry name" value="AmyAc_Sucrose_phosphorylase-like_1"/>
    <property type="match status" value="1"/>
</dbReference>
<keyword evidence="1" id="KW-0328">Glycosyltransferase</keyword>
<dbReference type="RefSeq" id="WP_305169196.1">
    <property type="nucleotide sequence ID" value="NZ_JAUUUU010000001.1"/>
</dbReference>
<dbReference type="Proteomes" id="UP001178354">
    <property type="component" value="Unassembled WGS sequence"/>
</dbReference>
<keyword evidence="2" id="KW-0808">Transferase</keyword>